<evidence type="ECO:0000256" key="8">
    <source>
        <dbReference type="ARBA" id="ARBA00022840"/>
    </source>
</evidence>
<evidence type="ECO:0000256" key="3">
    <source>
        <dbReference type="ARBA" id="ARBA00011738"/>
    </source>
</evidence>
<dbReference type="UniPathway" id="UPA00142">
    <property type="reaction ID" value="UER00210"/>
</dbReference>
<evidence type="ECO:0000256" key="11">
    <source>
        <dbReference type="PIRSR" id="PIRSR001558-1"/>
    </source>
</evidence>
<dbReference type="RefSeq" id="XP_018982609.1">
    <property type="nucleotide sequence ID" value="XM_019132041.1"/>
</dbReference>
<dbReference type="InterPro" id="IPR016185">
    <property type="entry name" value="PreATP-grasp_dom_sf"/>
</dbReference>
<dbReference type="FunFam" id="3.40.50.1760:FF:000001">
    <property type="entry name" value="Glutathione synthetase"/>
    <property type="match status" value="1"/>
</dbReference>
<accession>A0A1E3QHW0</accession>
<keyword evidence="4 10" id="KW-0436">Ligase</keyword>
<dbReference type="Pfam" id="PF03917">
    <property type="entry name" value="GSH_synth_ATP"/>
    <property type="match status" value="1"/>
</dbReference>
<evidence type="ECO:0000256" key="1">
    <source>
        <dbReference type="ARBA" id="ARBA00004965"/>
    </source>
</evidence>
<dbReference type="AlphaFoldDB" id="A0A1E3QHW0"/>
<keyword evidence="6 10" id="KW-0479">Metal-binding</keyword>
<feature type="binding site" evidence="11">
    <location>
        <begin position="369"/>
        <end position="378"/>
    </location>
    <ligand>
        <name>ATP</name>
        <dbReference type="ChEBI" id="CHEBI:30616"/>
    </ligand>
</feature>
<dbReference type="GO" id="GO:0042803">
    <property type="term" value="F:protein homodimerization activity"/>
    <property type="evidence" value="ECO:0007669"/>
    <property type="project" value="EnsemblFungi"/>
</dbReference>
<feature type="binding site" evidence="11">
    <location>
        <position position="457"/>
    </location>
    <ligand>
        <name>ATP</name>
        <dbReference type="ChEBI" id="CHEBI:30616"/>
    </ligand>
</feature>
<feature type="binding site" evidence="11">
    <location>
        <begin position="402"/>
        <end position="405"/>
    </location>
    <ligand>
        <name>ATP</name>
        <dbReference type="ChEBI" id="CHEBI:30616"/>
    </ligand>
</feature>
<dbReference type="Gene3D" id="3.30.1490.50">
    <property type="match status" value="1"/>
</dbReference>
<evidence type="ECO:0000256" key="2">
    <source>
        <dbReference type="ARBA" id="ARBA00010385"/>
    </source>
</evidence>
<evidence type="ECO:0000256" key="9">
    <source>
        <dbReference type="ARBA" id="ARBA00022842"/>
    </source>
</evidence>
<protein>
    <recommendedName>
        <fullName evidence="10">Glutathione synthetase</fullName>
        <shortName evidence="10">GSH-S</shortName>
        <ecNumber evidence="10">6.3.2.3</ecNumber>
    </recommendedName>
</protein>
<keyword evidence="8 10" id="KW-0067">ATP-binding</keyword>
<feature type="binding site" evidence="11">
    <location>
        <position position="455"/>
    </location>
    <ligand>
        <name>substrate</name>
    </ligand>
</feature>
<feature type="domain" description="Glutathione synthase substrate-binding" evidence="14">
    <location>
        <begin position="205"/>
        <end position="306"/>
    </location>
</feature>
<comment type="similarity">
    <text evidence="2 10">Belongs to the eukaryotic GSH synthase family.</text>
</comment>
<comment type="catalytic activity">
    <reaction evidence="10">
        <text>gamma-L-glutamyl-L-cysteine + glycine + ATP = glutathione + ADP + phosphate + H(+)</text>
        <dbReference type="Rhea" id="RHEA:13557"/>
        <dbReference type="ChEBI" id="CHEBI:15378"/>
        <dbReference type="ChEBI" id="CHEBI:30616"/>
        <dbReference type="ChEBI" id="CHEBI:43474"/>
        <dbReference type="ChEBI" id="CHEBI:57305"/>
        <dbReference type="ChEBI" id="CHEBI:57925"/>
        <dbReference type="ChEBI" id="CHEBI:58173"/>
        <dbReference type="ChEBI" id="CHEBI:456216"/>
        <dbReference type="EC" id="6.3.2.3"/>
    </reaction>
</comment>
<reference evidence="16" key="1">
    <citation type="submission" date="2016-05" db="EMBL/GenBank/DDBJ databases">
        <title>Comparative genomics of biotechnologically important yeasts.</title>
        <authorList>
            <consortium name="DOE Joint Genome Institute"/>
            <person name="Riley R."/>
            <person name="Haridas S."/>
            <person name="Wolfe K.H."/>
            <person name="Lopes M.R."/>
            <person name="Hittinger C.T."/>
            <person name="Goker M."/>
            <person name="Salamov A."/>
            <person name="Wisecaver J."/>
            <person name="Long T.M."/>
            <person name="Aerts A.L."/>
            <person name="Barry K."/>
            <person name="Choi C."/>
            <person name="Clum A."/>
            <person name="Coughlan A.Y."/>
            <person name="Deshpande S."/>
            <person name="Douglass A.P."/>
            <person name="Hanson S.J."/>
            <person name="Klenk H.-P."/>
            <person name="Labutti K."/>
            <person name="Lapidus A."/>
            <person name="Lindquist E."/>
            <person name="Lipzen A."/>
            <person name="Meier-Kolthoff J.P."/>
            <person name="Ohm R.A."/>
            <person name="Otillar R.P."/>
            <person name="Pangilinan J."/>
            <person name="Peng Y."/>
            <person name="Rokas A."/>
            <person name="Rosa C.A."/>
            <person name="Scheuner C."/>
            <person name="Sibirny A.A."/>
            <person name="Slot J.C."/>
            <person name="Stielow J.B."/>
            <person name="Sun H."/>
            <person name="Kurtzman C.P."/>
            <person name="Blackwell M."/>
            <person name="Grigoriev I.V."/>
            <person name="Jeffries T.W."/>
        </authorList>
    </citation>
    <scope>NUCLEOTIDE SEQUENCE [LARGE SCALE GENOMIC DNA]</scope>
    <source>
        <strain evidence="16">NRRL Y-12698</strain>
    </source>
</reference>
<dbReference type="GO" id="GO:0043295">
    <property type="term" value="F:glutathione binding"/>
    <property type="evidence" value="ECO:0007669"/>
    <property type="project" value="UniProtKB-UniRule"/>
</dbReference>
<name>A0A1E3QHW0_9ASCO</name>
<feature type="binding site" evidence="11">
    <location>
        <position position="221"/>
    </location>
    <ligand>
        <name>substrate</name>
    </ligand>
</feature>
<evidence type="ECO:0000256" key="7">
    <source>
        <dbReference type="ARBA" id="ARBA00022741"/>
    </source>
</evidence>
<dbReference type="InterPro" id="IPR037013">
    <property type="entry name" value="GSH-S_sub-bd_sf"/>
</dbReference>
<dbReference type="InterPro" id="IPR014709">
    <property type="entry name" value="Glutathione_synthase_C_euk"/>
</dbReference>
<dbReference type="InterPro" id="IPR005615">
    <property type="entry name" value="Glutathione_synthase"/>
</dbReference>
<feature type="binding site" evidence="13">
    <location>
        <begin position="466"/>
        <end position="467"/>
    </location>
    <ligand>
        <name>substrate</name>
    </ligand>
</feature>
<dbReference type="InterPro" id="IPR004887">
    <property type="entry name" value="GSH_synth_subst-bd"/>
</dbReference>
<feature type="binding site" evidence="11">
    <location>
        <position position="463"/>
    </location>
    <ligand>
        <name>ATP</name>
        <dbReference type="ChEBI" id="CHEBI:30616"/>
    </ligand>
</feature>
<dbReference type="Gene3D" id="3.30.1490.80">
    <property type="match status" value="1"/>
</dbReference>
<dbReference type="EC" id="6.3.2.3" evidence="10"/>
<dbReference type="GO" id="GO:0005524">
    <property type="term" value="F:ATP binding"/>
    <property type="evidence" value="ECO:0007669"/>
    <property type="project" value="UniProtKB-UniRule"/>
</dbReference>
<comment type="subunit">
    <text evidence="3">Homodimer.</text>
</comment>
<gene>
    <name evidence="15" type="ORF">BABINDRAFT_41735</name>
</gene>
<feature type="binding site" evidence="12">
    <location>
        <position position="136"/>
    </location>
    <ligand>
        <name>Mg(2+)</name>
        <dbReference type="ChEBI" id="CHEBI:18420"/>
    </ligand>
</feature>
<dbReference type="Gene3D" id="1.10.1080.10">
    <property type="entry name" value="Glutathione Synthetase, Chain A, domain 3"/>
    <property type="match status" value="1"/>
</dbReference>
<feature type="binding site" evidence="13">
    <location>
        <begin position="270"/>
        <end position="273"/>
    </location>
    <ligand>
        <name>substrate</name>
    </ligand>
</feature>
<evidence type="ECO:0000313" key="15">
    <source>
        <dbReference type="EMBL" id="ODQ77281.1"/>
    </source>
</evidence>
<feature type="binding site" evidence="11">
    <location>
        <position position="122"/>
    </location>
    <ligand>
        <name>substrate</name>
    </ligand>
</feature>
<dbReference type="PANTHER" id="PTHR11130:SF0">
    <property type="entry name" value="GLUTATHIONE SYNTHETASE"/>
    <property type="match status" value="1"/>
</dbReference>
<keyword evidence="16" id="KW-1185">Reference proteome</keyword>
<dbReference type="OrthoDB" id="2020073at2759"/>
<dbReference type="GO" id="GO:0000287">
    <property type="term" value="F:magnesium ion binding"/>
    <property type="evidence" value="ECO:0007669"/>
    <property type="project" value="UniProtKB-UniRule"/>
</dbReference>
<feature type="binding site" evidence="11">
    <location>
        <position position="428"/>
    </location>
    <ligand>
        <name>ATP</name>
        <dbReference type="ChEBI" id="CHEBI:30616"/>
    </ligand>
</feature>
<dbReference type="EMBL" id="KV454441">
    <property type="protein sequence ID" value="ODQ77281.1"/>
    <property type="molecule type" value="Genomic_DNA"/>
</dbReference>
<dbReference type="PANTHER" id="PTHR11130">
    <property type="entry name" value="GLUTATHIONE SYNTHETASE"/>
    <property type="match status" value="1"/>
</dbReference>
<organism evidence="15 16">
    <name type="scientific">Babjeviella inositovora NRRL Y-12698</name>
    <dbReference type="NCBI Taxonomy" id="984486"/>
    <lineage>
        <taxon>Eukaryota</taxon>
        <taxon>Fungi</taxon>
        <taxon>Dikarya</taxon>
        <taxon>Ascomycota</taxon>
        <taxon>Saccharomycotina</taxon>
        <taxon>Pichiomycetes</taxon>
        <taxon>Serinales incertae sedis</taxon>
        <taxon>Babjeviella</taxon>
    </lineage>
</organism>
<dbReference type="Pfam" id="PF03199">
    <property type="entry name" value="GSH_synthase"/>
    <property type="match status" value="1"/>
</dbReference>
<feature type="binding site" evidence="12">
    <location>
        <position position="138"/>
    </location>
    <ligand>
        <name>Mg(2+)</name>
        <dbReference type="ChEBI" id="CHEBI:18420"/>
    </ligand>
</feature>
<evidence type="ECO:0000259" key="14">
    <source>
        <dbReference type="Pfam" id="PF03199"/>
    </source>
</evidence>
<dbReference type="SUPFAM" id="SSF56059">
    <property type="entry name" value="Glutathione synthetase ATP-binding domain-like"/>
    <property type="match status" value="1"/>
</dbReference>
<dbReference type="FunFam" id="3.30.1490.50:FF:000002">
    <property type="entry name" value="Glutathione synthetase"/>
    <property type="match status" value="1"/>
</dbReference>
<keyword evidence="5 10" id="KW-0317">Glutathione biosynthesis</keyword>
<dbReference type="GO" id="GO:0005829">
    <property type="term" value="C:cytosol"/>
    <property type="evidence" value="ECO:0007669"/>
    <property type="project" value="TreeGrafter"/>
</dbReference>
<comment type="pathway">
    <text evidence="1 10">Sulfur metabolism; glutathione biosynthesis; glutathione from L-cysteine and L-glutamate: step 2/2.</text>
</comment>
<keyword evidence="9 10" id="KW-0460">Magnesium</keyword>
<comment type="cofactor">
    <cofactor evidence="10 12">
        <name>Mg(2+)</name>
        <dbReference type="ChEBI" id="CHEBI:18420"/>
    </cofactor>
    <text evidence="10 12">Binds 1 Mg(2+) ion per subunit.</text>
</comment>
<dbReference type="InterPro" id="IPR014042">
    <property type="entry name" value="Glutathione_synthase_a-hlx"/>
</dbReference>
<feature type="binding site" evidence="13">
    <location>
        <begin position="140"/>
        <end position="143"/>
    </location>
    <ligand>
        <name>substrate</name>
    </ligand>
</feature>
<sequence length="479" mass="52964">MSPPFPQLSPDQQSLLTERLLHWSLANGLTMYPPQFKTFSPVAAPMTLFPTPFPREAFLSALAVQETFNQLYINVVTNTPWLTTILESLSEFDPDFTGKLFSTYKAAVQIGIPQPVSMGLFRSDYMVHGAEIKQIEFNTVSVSFGGLSSKIAEAHSYLNNTGAYTADGKKYYDPKALPASESIEKLASGLADGHAAYNESQDTSTVVLVVVQPGERNVFDQRHIEYSLLKRGIKSVRMTLGEITTKTTVDAARKLYVNASGEEVSVVYFRSGYAPADYVNESTWEARLHLETSLAVKCPSLLTQLSGSKKIQQILTTREQIVQFLPDAPEAQLAQLLSTFVDIYPLDDTPRGQLAKKLAFEQSEHFVLKPQREGGGNNIYKENIPGFLRSLDEKEWAGYILMALISPPRYDNKIVRSDETFSEPIISELGVFGTAVFNEQTGEILTNKTAGWLLRSKFESSNEGGVAAGFGCVDSVVLY</sequence>
<evidence type="ECO:0000313" key="16">
    <source>
        <dbReference type="Proteomes" id="UP000094336"/>
    </source>
</evidence>
<feature type="binding site" evidence="11">
    <location>
        <position position="309"/>
    </location>
    <ligand>
        <name>ATP</name>
        <dbReference type="ChEBI" id="CHEBI:30616"/>
    </ligand>
</feature>
<dbReference type="Proteomes" id="UP000094336">
    <property type="component" value="Unassembled WGS sequence"/>
</dbReference>
<dbReference type="STRING" id="984486.A0A1E3QHW0"/>
<dbReference type="PIRSF" id="PIRSF001558">
    <property type="entry name" value="GSHase"/>
    <property type="match status" value="1"/>
</dbReference>
<dbReference type="NCBIfam" id="TIGR01986">
    <property type="entry name" value="glut_syn_euk"/>
    <property type="match status" value="1"/>
</dbReference>
<dbReference type="SUPFAM" id="SSF52440">
    <property type="entry name" value="PreATP-grasp domain"/>
    <property type="match status" value="1"/>
</dbReference>
<feature type="binding site" evidence="11">
    <location>
        <position position="380"/>
    </location>
    <ligand>
        <name>ATP</name>
        <dbReference type="ChEBI" id="CHEBI:30616"/>
    </ligand>
</feature>
<dbReference type="GeneID" id="30149894"/>
<evidence type="ECO:0000256" key="6">
    <source>
        <dbReference type="ARBA" id="ARBA00022723"/>
    </source>
</evidence>
<feature type="binding site" evidence="13">
    <location>
        <begin position="215"/>
        <end position="217"/>
    </location>
    <ligand>
        <name>substrate</name>
    </ligand>
</feature>
<evidence type="ECO:0000256" key="13">
    <source>
        <dbReference type="PIRSR" id="PIRSR001558-3"/>
    </source>
</evidence>
<dbReference type="GO" id="GO:0004363">
    <property type="term" value="F:glutathione synthase activity"/>
    <property type="evidence" value="ECO:0007669"/>
    <property type="project" value="UniProtKB-UniRule"/>
</dbReference>
<feature type="binding site" evidence="11">
    <location>
        <position position="136"/>
    </location>
    <ligand>
        <name>ATP</name>
        <dbReference type="ChEBI" id="CHEBI:30616"/>
    </ligand>
</feature>
<evidence type="ECO:0000256" key="5">
    <source>
        <dbReference type="ARBA" id="ARBA00022684"/>
    </source>
</evidence>
<evidence type="ECO:0000256" key="10">
    <source>
        <dbReference type="PIRNR" id="PIRNR001558"/>
    </source>
</evidence>
<feature type="binding site" evidence="12">
    <location>
        <position position="373"/>
    </location>
    <ligand>
        <name>Mg(2+)</name>
        <dbReference type="ChEBI" id="CHEBI:18420"/>
    </ligand>
</feature>
<dbReference type="Gene3D" id="3.40.50.1760">
    <property type="entry name" value="Glutathione synthase, substrate-binding domain superfamily, eukaryotic"/>
    <property type="match status" value="1"/>
</dbReference>
<dbReference type="InterPro" id="IPR014049">
    <property type="entry name" value="Glutathione_synthase_N_euk"/>
</dbReference>
<evidence type="ECO:0000256" key="4">
    <source>
        <dbReference type="ARBA" id="ARBA00022598"/>
    </source>
</evidence>
<dbReference type="Gene3D" id="3.30.470.20">
    <property type="entry name" value="ATP-grasp fold, B domain"/>
    <property type="match status" value="1"/>
</dbReference>
<keyword evidence="7 10" id="KW-0547">Nucleotide-binding</keyword>
<evidence type="ECO:0000256" key="12">
    <source>
        <dbReference type="PIRSR" id="PIRSR001558-2"/>
    </source>
</evidence>
<proteinExistence type="inferred from homology"/>